<feature type="active site" description="Cysteine sulfenic acid (-SOH) intermediate; for peroxidase activity" evidence="13">
    <location>
        <position position="46"/>
    </location>
</feature>
<evidence type="ECO:0000256" key="13">
    <source>
        <dbReference type="PIRSR" id="PIRSR000239-1"/>
    </source>
</evidence>
<dbReference type="FunFam" id="3.40.30.10:FF:000007">
    <property type="entry name" value="Thioredoxin-dependent thiol peroxidase"/>
    <property type="match status" value="1"/>
</dbReference>
<evidence type="ECO:0000259" key="14">
    <source>
        <dbReference type="PROSITE" id="PS51352"/>
    </source>
</evidence>
<evidence type="ECO:0000256" key="5">
    <source>
        <dbReference type="ARBA" id="ARBA00022862"/>
    </source>
</evidence>
<dbReference type="EC" id="1.11.1.24" evidence="3"/>
<dbReference type="EMBL" id="SRXV01000001">
    <property type="protein sequence ID" value="TGY94388.1"/>
    <property type="molecule type" value="Genomic_DNA"/>
</dbReference>
<evidence type="ECO:0000256" key="12">
    <source>
        <dbReference type="ARBA" id="ARBA00049091"/>
    </source>
</evidence>
<keyword evidence="5" id="KW-0049">Antioxidant</keyword>
<dbReference type="SUPFAM" id="SSF52833">
    <property type="entry name" value="Thioredoxin-like"/>
    <property type="match status" value="1"/>
</dbReference>
<dbReference type="NCBIfam" id="NF006960">
    <property type="entry name" value="PRK09437.1"/>
    <property type="match status" value="1"/>
</dbReference>
<evidence type="ECO:0000256" key="7">
    <source>
        <dbReference type="ARBA" id="ARBA00023157"/>
    </source>
</evidence>
<gene>
    <name evidence="15" type="ORF">E5162_03680</name>
</gene>
<dbReference type="GO" id="GO:0034599">
    <property type="term" value="P:cellular response to oxidative stress"/>
    <property type="evidence" value="ECO:0007669"/>
    <property type="project" value="TreeGrafter"/>
</dbReference>
<organism evidence="15 16">
    <name type="scientific">Marinicauda pacifica</name>
    <dbReference type="NCBI Taxonomy" id="1133559"/>
    <lineage>
        <taxon>Bacteria</taxon>
        <taxon>Pseudomonadati</taxon>
        <taxon>Pseudomonadota</taxon>
        <taxon>Alphaproteobacteria</taxon>
        <taxon>Maricaulales</taxon>
        <taxon>Maricaulaceae</taxon>
        <taxon>Marinicauda</taxon>
    </lineage>
</organism>
<dbReference type="PIRSF" id="PIRSF000239">
    <property type="entry name" value="AHPC"/>
    <property type="match status" value="1"/>
</dbReference>
<dbReference type="GO" id="GO:0005737">
    <property type="term" value="C:cytoplasm"/>
    <property type="evidence" value="ECO:0007669"/>
    <property type="project" value="TreeGrafter"/>
</dbReference>
<evidence type="ECO:0000256" key="6">
    <source>
        <dbReference type="ARBA" id="ARBA00023002"/>
    </source>
</evidence>
<protein>
    <recommendedName>
        <fullName evidence="3">thioredoxin-dependent peroxiredoxin</fullName>
        <ecNumber evidence="3">1.11.1.24</ecNumber>
    </recommendedName>
    <alternativeName>
        <fullName evidence="9">Thioredoxin peroxidase</fullName>
    </alternativeName>
    <alternativeName>
        <fullName evidence="11">Thioredoxin-dependent peroxiredoxin Bcp</fullName>
    </alternativeName>
</protein>
<keyword evidence="16" id="KW-1185">Reference proteome</keyword>
<dbReference type="InterPro" id="IPR050924">
    <property type="entry name" value="Peroxiredoxin_BCP/PrxQ"/>
</dbReference>
<dbReference type="InterPro" id="IPR000866">
    <property type="entry name" value="AhpC/TSA"/>
</dbReference>
<dbReference type="Pfam" id="PF00578">
    <property type="entry name" value="AhpC-TSA"/>
    <property type="match status" value="1"/>
</dbReference>
<feature type="domain" description="Thioredoxin" evidence="14">
    <location>
        <begin position="4"/>
        <end position="155"/>
    </location>
</feature>
<keyword evidence="8" id="KW-0676">Redox-active center</keyword>
<name>A0A4S2HEZ5_9PROT</name>
<dbReference type="InterPro" id="IPR013766">
    <property type="entry name" value="Thioredoxin_domain"/>
</dbReference>
<evidence type="ECO:0000256" key="2">
    <source>
        <dbReference type="ARBA" id="ARBA00011245"/>
    </source>
</evidence>
<evidence type="ECO:0000256" key="9">
    <source>
        <dbReference type="ARBA" id="ARBA00032824"/>
    </source>
</evidence>
<dbReference type="CDD" id="cd03017">
    <property type="entry name" value="PRX_BCP"/>
    <property type="match status" value="1"/>
</dbReference>
<reference evidence="15 16" key="1">
    <citation type="journal article" date="2013" name="Int. J. Syst. Evol. Microbiol.">
        <title>Marinicauda pacifica gen. nov., sp. nov., a prosthecate alphaproteobacterium of the family Hyphomonadaceae isolated from deep seawater.</title>
        <authorList>
            <person name="Zhang X.Y."/>
            <person name="Li G.W."/>
            <person name="Wang C.S."/>
            <person name="Zhang Y.J."/>
            <person name="Xu X.W."/>
            <person name="Li H."/>
            <person name="Liu A."/>
            <person name="Liu C."/>
            <person name="Xie B.B."/>
            <person name="Qin Q.L."/>
            <person name="Xu Z."/>
            <person name="Chen X.L."/>
            <person name="Zhou B.C."/>
            <person name="Zhang Y.Z."/>
        </authorList>
    </citation>
    <scope>NUCLEOTIDE SEQUENCE [LARGE SCALE GENOMIC DNA]</scope>
    <source>
        <strain evidence="15 16">P-1 km-3</strain>
    </source>
</reference>
<evidence type="ECO:0000313" key="15">
    <source>
        <dbReference type="EMBL" id="TGY94388.1"/>
    </source>
</evidence>
<evidence type="ECO:0000256" key="10">
    <source>
        <dbReference type="ARBA" id="ARBA00038489"/>
    </source>
</evidence>
<evidence type="ECO:0000256" key="4">
    <source>
        <dbReference type="ARBA" id="ARBA00022559"/>
    </source>
</evidence>
<dbReference type="PANTHER" id="PTHR42801">
    <property type="entry name" value="THIOREDOXIN-DEPENDENT PEROXIDE REDUCTASE"/>
    <property type="match status" value="1"/>
</dbReference>
<evidence type="ECO:0000256" key="8">
    <source>
        <dbReference type="ARBA" id="ARBA00023284"/>
    </source>
</evidence>
<keyword evidence="4 15" id="KW-0575">Peroxidase</keyword>
<dbReference type="AlphaFoldDB" id="A0A4S2HEZ5"/>
<keyword evidence="6 15" id="KW-0560">Oxidoreductase</keyword>
<dbReference type="PANTHER" id="PTHR42801:SF4">
    <property type="entry name" value="AHPC_TSA FAMILY PROTEIN"/>
    <property type="match status" value="1"/>
</dbReference>
<dbReference type="InterPro" id="IPR036249">
    <property type="entry name" value="Thioredoxin-like_sf"/>
</dbReference>
<comment type="subunit">
    <text evidence="2">Monomer.</text>
</comment>
<dbReference type="PROSITE" id="PS51352">
    <property type="entry name" value="THIOREDOXIN_2"/>
    <property type="match status" value="1"/>
</dbReference>
<comment type="function">
    <text evidence="1">Thiol-specific peroxidase that catalyzes the reduction of hydrogen peroxide and organic hydroperoxides to water and alcohols, respectively. Plays a role in cell protection against oxidative stress by detoxifying peroxides and as sensor of hydrogen peroxide-mediated signaling events.</text>
</comment>
<dbReference type="RefSeq" id="WP_135943584.1">
    <property type="nucleotide sequence ID" value="NZ_BMEI01000001.1"/>
</dbReference>
<comment type="similarity">
    <text evidence="10">Belongs to the peroxiredoxin family. BCP/PrxQ subfamily.</text>
</comment>
<comment type="caution">
    <text evidence="15">The sequence shown here is derived from an EMBL/GenBank/DDBJ whole genome shotgun (WGS) entry which is preliminary data.</text>
</comment>
<evidence type="ECO:0000256" key="1">
    <source>
        <dbReference type="ARBA" id="ARBA00003330"/>
    </source>
</evidence>
<dbReference type="GO" id="GO:0045454">
    <property type="term" value="P:cell redox homeostasis"/>
    <property type="evidence" value="ECO:0007669"/>
    <property type="project" value="TreeGrafter"/>
</dbReference>
<evidence type="ECO:0000256" key="3">
    <source>
        <dbReference type="ARBA" id="ARBA00013017"/>
    </source>
</evidence>
<dbReference type="Gene3D" id="3.40.30.10">
    <property type="entry name" value="Glutaredoxin"/>
    <property type="match status" value="1"/>
</dbReference>
<proteinExistence type="inferred from homology"/>
<evidence type="ECO:0000256" key="11">
    <source>
        <dbReference type="ARBA" id="ARBA00042639"/>
    </source>
</evidence>
<dbReference type="Proteomes" id="UP000305451">
    <property type="component" value="Unassembled WGS sequence"/>
</dbReference>
<sequence>MSDLTPGDPAPDFSLPSQTGEDVSLEALRGKAVVLYFYPKDDTPGCTKQAMAFTENFAEFEAEGATIIGVSKDTAAKHAKFVDKHGLKLTLLSDADADVCERYGVWKEKNMYGRKYMGIERSTFLIGADGTLREIWRKVKVPGHAEAVLDAVRAL</sequence>
<evidence type="ECO:0000313" key="16">
    <source>
        <dbReference type="Proteomes" id="UP000305451"/>
    </source>
</evidence>
<dbReference type="OrthoDB" id="9812811at2"/>
<dbReference type="InterPro" id="IPR024706">
    <property type="entry name" value="Peroxiredoxin_AhpC-typ"/>
</dbReference>
<comment type="catalytic activity">
    <reaction evidence="12">
        <text>a hydroperoxide + [thioredoxin]-dithiol = an alcohol + [thioredoxin]-disulfide + H2O</text>
        <dbReference type="Rhea" id="RHEA:62620"/>
        <dbReference type="Rhea" id="RHEA-COMP:10698"/>
        <dbReference type="Rhea" id="RHEA-COMP:10700"/>
        <dbReference type="ChEBI" id="CHEBI:15377"/>
        <dbReference type="ChEBI" id="CHEBI:29950"/>
        <dbReference type="ChEBI" id="CHEBI:30879"/>
        <dbReference type="ChEBI" id="CHEBI:35924"/>
        <dbReference type="ChEBI" id="CHEBI:50058"/>
        <dbReference type="EC" id="1.11.1.24"/>
    </reaction>
</comment>
<dbReference type="GO" id="GO:0008379">
    <property type="term" value="F:thioredoxin peroxidase activity"/>
    <property type="evidence" value="ECO:0007669"/>
    <property type="project" value="TreeGrafter"/>
</dbReference>
<accession>A0A4S2HEZ5</accession>
<keyword evidence="7" id="KW-1015">Disulfide bond</keyword>